<evidence type="ECO:0000259" key="1">
    <source>
        <dbReference type="SMART" id="SM00318"/>
    </source>
</evidence>
<name>A0A6C0JSI3_9ZZZZ</name>
<accession>A0A6C0JSI3</accession>
<dbReference type="InterPro" id="IPR035437">
    <property type="entry name" value="SNase_OB-fold_sf"/>
</dbReference>
<proteinExistence type="predicted"/>
<dbReference type="EMBL" id="MN740668">
    <property type="protein sequence ID" value="QHU06848.1"/>
    <property type="molecule type" value="Genomic_DNA"/>
</dbReference>
<dbReference type="Gene3D" id="2.40.50.90">
    <property type="match status" value="1"/>
</dbReference>
<dbReference type="InterPro" id="IPR016071">
    <property type="entry name" value="Staphylococal_nuclease_OB-fold"/>
</dbReference>
<dbReference type="Pfam" id="PF00565">
    <property type="entry name" value="SNase"/>
    <property type="match status" value="1"/>
</dbReference>
<reference evidence="2" key="1">
    <citation type="journal article" date="2020" name="Nature">
        <title>Giant virus diversity and host interactions through global metagenomics.</title>
        <authorList>
            <person name="Schulz F."/>
            <person name="Roux S."/>
            <person name="Paez-Espino D."/>
            <person name="Jungbluth S."/>
            <person name="Walsh D.A."/>
            <person name="Denef V.J."/>
            <person name="McMahon K.D."/>
            <person name="Konstantinidis K.T."/>
            <person name="Eloe-Fadrosh E.A."/>
            <person name="Kyrpides N.C."/>
            <person name="Woyke T."/>
        </authorList>
    </citation>
    <scope>NUCLEOTIDE SEQUENCE</scope>
    <source>
        <strain evidence="2">GVMAG-S-1038524-41</strain>
    </source>
</reference>
<feature type="domain" description="TNase-like" evidence="1">
    <location>
        <begin position="40"/>
        <end position="164"/>
    </location>
</feature>
<sequence length="170" mass="19799">MYKILTKCLCINEEIKINDDINMFENCTGDNVPWLSLNGITCQCKVVDVYDADTVTIVLPFNNELYRVKCRLLGIDSAEKRTKNLDEKKVALEATEWLSVLIKDKVIWVKCGNWGKYGGRMLGTLYMSEDEMEQDRSINLQIVDKGFAYTYDGKKKRKFEDWYNKKNPIQ</sequence>
<protein>
    <recommendedName>
        <fullName evidence="1">TNase-like domain-containing protein</fullName>
    </recommendedName>
</protein>
<evidence type="ECO:0000313" key="2">
    <source>
        <dbReference type="EMBL" id="QHU06848.1"/>
    </source>
</evidence>
<organism evidence="2">
    <name type="scientific">viral metagenome</name>
    <dbReference type="NCBI Taxonomy" id="1070528"/>
    <lineage>
        <taxon>unclassified sequences</taxon>
        <taxon>metagenomes</taxon>
        <taxon>organismal metagenomes</taxon>
    </lineage>
</organism>
<dbReference type="AlphaFoldDB" id="A0A6C0JSI3"/>
<dbReference type="SMART" id="SM00318">
    <property type="entry name" value="SNc"/>
    <property type="match status" value="1"/>
</dbReference>
<dbReference type="SUPFAM" id="SSF50199">
    <property type="entry name" value="Staphylococcal nuclease"/>
    <property type="match status" value="1"/>
</dbReference>